<dbReference type="AlphaFoldDB" id="A0A6B9ZNM2"/>
<evidence type="ECO:0000313" key="1">
    <source>
        <dbReference type="EMBL" id="QHS62233.1"/>
    </source>
</evidence>
<dbReference type="RefSeq" id="WP_162333884.1">
    <property type="nucleotide sequence ID" value="NZ_CP048113.1"/>
</dbReference>
<protein>
    <submittedName>
        <fullName evidence="1">Uncharacterized protein</fullName>
    </submittedName>
</protein>
<keyword evidence="2" id="KW-1185">Reference proteome</keyword>
<evidence type="ECO:0000313" key="2">
    <source>
        <dbReference type="Proteomes" id="UP000476411"/>
    </source>
</evidence>
<proteinExistence type="predicted"/>
<dbReference type="Proteomes" id="UP000476411">
    <property type="component" value="Chromosome"/>
</dbReference>
<sequence>MFCCIRVGGDDVFRLLDDLINDKSGDDAVFRENIYTAVQPGHINEKRVNQKVETFLA</sequence>
<dbReference type="EMBL" id="CP048113">
    <property type="protein sequence ID" value="QHS62233.1"/>
    <property type="molecule type" value="Genomic_DNA"/>
</dbReference>
<reference evidence="1 2" key="1">
    <citation type="submission" date="2020-01" db="EMBL/GenBank/DDBJ databases">
        <title>Complete genome sequence of Chitinophaga sp. H33E-04 isolated from quinoa roots.</title>
        <authorList>
            <person name="Weon H.-Y."/>
            <person name="Lee S.A."/>
        </authorList>
    </citation>
    <scope>NUCLEOTIDE SEQUENCE [LARGE SCALE GENOMIC DNA]</scope>
    <source>
        <strain evidence="1 2">H33E-04</strain>
    </source>
</reference>
<organism evidence="1 2">
    <name type="scientific">Chitinophaga agri</name>
    <dbReference type="NCBI Taxonomy" id="2703787"/>
    <lineage>
        <taxon>Bacteria</taxon>
        <taxon>Pseudomonadati</taxon>
        <taxon>Bacteroidota</taxon>
        <taxon>Chitinophagia</taxon>
        <taxon>Chitinophagales</taxon>
        <taxon>Chitinophagaceae</taxon>
        <taxon>Chitinophaga</taxon>
    </lineage>
</organism>
<dbReference type="KEGG" id="chih:GWR21_22280"/>
<accession>A0A6B9ZNM2</accession>
<gene>
    <name evidence="1" type="ORF">GWR21_22280</name>
</gene>
<name>A0A6B9ZNM2_9BACT</name>